<organism evidence="2 3">
    <name type="scientific">Candidatus Thermoflexus japonica</name>
    <dbReference type="NCBI Taxonomy" id="2035417"/>
    <lineage>
        <taxon>Bacteria</taxon>
        <taxon>Bacillati</taxon>
        <taxon>Chloroflexota</taxon>
        <taxon>Thermoflexia</taxon>
        <taxon>Thermoflexales</taxon>
        <taxon>Thermoflexaceae</taxon>
        <taxon>Thermoflexus</taxon>
    </lineage>
</organism>
<accession>A0A2H5Y7Q1</accession>
<dbReference type="Proteomes" id="UP000236642">
    <property type="component" value="Unassembled WGS sequence"/>
</dbReference>
<dbReference type="InterPro" id="IPR011944">
    <property type="entry name" value="Steroid_delta5-4_isomerase"/>
</dbReference>
<proteinExistence type="predicted"/>
<evidence type="ECO:0000313" key="3">
    <source>
        <dbReference type="Proteomes" id="UP000236642"/>
    </source>
</evidence>
<dbReference type="EMBL" id="BEHY01000044">
    <property type="protein sequence ID" value="GBD09470.1"/>
    <property type="molecule type" value="Genomic_DNA"/>
</dbReference>
<dbReference type="NCBIfam" id="TIGR02246">
    <property type="entry name" value="SgcJ/EcaC family oxidoreductase"/>
    <property type="match status" value="1"/>
</dbReference>
<dbReference type="InterPro" id="IPR032710">
    <property type="entry name" value="NTF2-like_dom_sf"/>
</dbReference>
<feature type="domain" description="DUF4440" evidence="1">
    <location>
        <begin position="15"/>
        <end position="117"/>
    </location>
</feature>
<protein>
    <recommendedName>
        <fullName evidence="1">DUF4440 domain-containing protein</fullName>
    </recommendedName>
</protein>
<gene>
    <name evidence="2" type="ORF">HRbin22_01724</name>
</gene>
<dbReference type="AlphaFoldDB" id="A0A2H5Y7Q1"/>
<dbReference type="InterPro" id="IPR027843">
    <property type="entry name" value="DUF4440"/>
</dbReference>
<sequence length="181" mass="20012">MDISDERAIQGEMESFIQAWNAGDAPRAAAFFAPDAVRVGVFGDIQHGREAIREAMDMLLHTTMRGARLRMQPEHLRMLSPELALTGEGVEIALPDGSVLKGYAITVWKKVEGRWLMLEAHPKLFPPLLPAEQGDDHPTPGIAAWRSAPCRVPFPQIWRILCLSPIIVIFTAAFTKMGSTV</sequence>
<reference evidence="3" key="1">
    <citation type="submission" date="2017-09" db="EMBL/GenBank/DDBJ databases">
        <title>Metaegenomics of thermophilic ammonia-oxidizing enrichment culture.</title>
        <authorList>
            <person name="Kato S."/>
            <person name="Suzuki K."/>
        </authorList>
    </citation>
    <scope>NUCLEOTIDE SEQUENCE [LARGE SCALE GENOMIC DNA]</scope>
</reference>
<comment type="caution">
    <text evidence="2">The sequence shown here is derived from an EMBL/GenBank/DDBJ whole genome shotgun (WGS) entry which is preliminary data.</text>
</comment>
<evidence type="ECO:0000313" key="2">
    <source>
        <dbReference type="EMBL" id="GBD09470.1"/>
    </source>
</evidence>
<dbReference type="SUPFAM" id="SSF54427">
    <property type="entry name" value="NTF2-like"/>
    <property type="match status" value="1"/>
</dbReference>
<name>A0A2H5Y7Q1_9CHLR</name>
<dbReference type="Pfam" id="PF14534">
    <property type="entry name" value="DUF4440"/>
    <property type="match status" value="1"/>
</dbReference>
<dbReference type="Gene3D" id="3.10.450.50">
    <property type="match status" value="1"/>
</dbReference>
<evidence type="ECO:0000259" key="1">
    <source>
        <dbReference type="Pfam" id="PF14534"/>
    </source>
</evidence>